<comment type="catalytic activity">
    <reaction evidence="3">
        <text>alpha-L-fucose = beta-L-fucose</text>
        <dbReference type="Rhea" id="RHEA:25580"/>
        <dbReference type="ChEBI" id="CHEBI:42548"/>
        <dbReference type="ChEBI" id="CHEBI:42589"/>
        <dbReference type="EC" id="5.1.3.29"/>
    </reaction>
</comment>
<dbReference type="Pfam" id="PF05025">
    <property type="entry name" value="RbsD_FucU"/>
    <property type="match status" value="1"/>
</dbReference>
<comment type="catalytic activity">
    <reaction evidence="1">
        <text>beta-D-ribopyranose = beta-D-ribofuranose</text>
        <dbReference type="Rhea" id="RHEA:25432"/>
        <dbReference type="ChEBI" id="CHEBI:27476"/>
        <dbReference type="ChEBI" id="CHEBI:47002"/>
        <dbReference type="EC" id="5.4.99.62"/>
    </reaction>
</comment>
<evidence type="ECO:0000256" key="3">
    <source>
        <dbReference type="ARBA" id="ARBA00036324"/>
    </source>
</evidence>
<comment type="caution">
    <text evidence="4">The sequence shown here is derived from an EMBL/GenBank/DDBJ whole genome shotgun (WGS) entry which is preliminary data.</text>
</comment>
<name>A0ABQ2BPU3_9BACL</name>
<keyword evidence="5" id="KW-1185">Reference proteome</keyword>
<reference evidence="5" key="1">
    <citation type="journal article" date="2019" name="Int. J. Syst. Evol. Microbiol.">
        <title>The Global Catalogue of Microorganisms (GCM) 10K type strain sequencing project: providing services to taxonomists for standard genome sequencing and annotation.</title>
        <authorList>
            <consortium name="The Broad Institute Genomics Platform"/>
            <consortium name="The Broad Institute Genome Sequencing Center for Infectious Disease"/>
            <person name="Wu L."/>
            <person name="Ma J."/>
        </authorList>
    </citation>
    <scope>NUCLEOTIDE SEQUENCE [LARGE SCALE GENOMIC DNA]</scope>
    <source>
        <strain evidence="5">CGMCC 1.15043</strain>
    </source>
</reference>
<proteinExistence type="predicted"/>
<sequence length="139" mass="15335">MLKGIPSILSPELLKVLMEMGHGDELIIADGNFPAASHANRLLRCDGHGVPELLEAVLSLYPLDTYSEQPVALMAVVPGDPVETPIWKTYEDLISKHTVPAIEYVERFAFYERAKKAYAIVATSEKALYANVILRKGVI</sequence>
<gene>
    <name evidence="4" type="primary">fucU</name>
    <name evidence="4" type="ORF">GCM10008018_03780</name>
</gene>
<dbReference type="SUPFAM" id="SSF102546">
    <property type="entry name" value="RbsD-like"/>
    <property type="match status" value="1"/>
</dbReference>
<evidence type="ECO:0000313" key="4">
    <source>
        <dbReference type="EMBL" id="GGI43770.1"/>
    </source>
</evidence>
<evidence type="ECO:0000313" key="5">
    <source>
        <dbReference type="Proteomes" id="UP000615455"/>
    </source>
</evidence>
<accession>A0ABQ2BPU3</accession>
<dbReference type="GO" id="GO:0016853">
    <property type="term" value="F:isomerase activity"/>
    <property type="evidence" value="ECO:0007669"/>
    <property type="project" value="UniProtKB-KW"/>
</dbReference>
<dbReference type="InterPro" id="IPR007721">
    <property type="entry name" value="RbsD_FucU"/>
</dbReference>
<dbReference type="EMBL" id="BMHE01000001">
    <property type="protein sequence ID" value="GGI43770.1"/>
    <property type="molecule type" value="Genomic_DNA"/>
</dbReference>
<dbReference type="PANTHER" id="PTHR31690:SF4">
    <property type="entry name" value="FUCOSE MUTAROTASE"/>
    <property type="match status" value="1"/>
</dbReference>
<dbReference type="InterPro" id="IPR023750">
    <property type="entry name" value="RbsD-like_sf"/>
</dbReference>
<dbReference type="PANTHER" id="PTHR31690">
    <property type="entry name" value="FUCOSE MUTAROTASE"/>
    <property type="match status" value="1"/>
</dbReference>
<dbReference type="InterPro" id="IPR050443">
    <property type="entry name" value="RbsD/FucU_mutarotase"/>
</dbReference>
<keyword evidence="2 4" id="KW-0413">Isomerase</keyword>
<organism evidence="4 5">
    <name type="scientific">Paenibacillus marchantiophytorum</name>
    <dbReference type="NCBI Taxonomy" id="1619310"/>
    <lineage>
        <taxon>Bacteria</taxon>
        <taxon>Bacillati</taxon>
        <taxon>Bacillota</taxon>
        <taxon>Bacilli</taxon>
        <taxon>Bacillales</taxon>
        <taxon>Paenibacillaceae</taxon>
        <taxon>Paenibacillus</taxon>
    </lineage>
</organism>
<dbReference type="Gene3D" id="3.40.1650.10">
    <property type="entry name" value="RbsD-like domain"/>
    <property type="match status" value="1"/>
</dbReference>
<protein>
    <submittedName>
        <fullName evidence="4">Fucose isomerase</fullName>
    </submittedName>
</protein>
<dbReference type="Proteomes" id="UP000615455">
    <property type="component" value="Unassembled WGS sequence"/>
</dbReference>
<evidence type="ECO:0000256" key="1">
    <source>
        <dbReference type="ARBA" id="ARBA00000223"/>
    </source>
</evidence>
<dbReference type="RefSeq" id="WP_189006730.1">
    <property type="nucleotide sequence ID" value="NZ_BMHE01000001.1"/>
</dbReference>
<dbReference type="NCBIfam" id="NF011949">
    <property type="entry name" value="PRK15420.1"/>
    <property type="match status" value="1"/>
</dbReference>
<evidence type="ECO:0000256" key="2">
    <source>
        <dbReference type="ARBA" id="ARBA00023235"/>
    </source>
</evidence>